<evidence type="ECO:0000256" key="1">
    <source>
        <dbReference type="SAM" id="MobiDB-lite"/>
    </source>
</evidence>
<dbReference type="Pfam" id="PF12740">
    <property type="entry name" value="PETase"/>
    <property type="match status" value="1"/>
</dbReference>
<protein>
    <recommendedName>
        <fullName evidence="2">PET hydrolase/cutinase-like domain-containing protein</fullName>
    </recommendedName>
</protein>
<feature type="region of interest" description="Disordered" evidence="1">
    <location>
        <begin position="1"/>
        <end position="43"/>
    </location>
</feature>
<dbReference type="InterPro" id="IPR041127">
    <property type="entry name" value="PET_hydrolase/cutinase-like"/>
</dbReference>
<reference evidence="3" key="1">
    <citation type="submission" date="2018-03" db="EMBL/GenBank/DDBJ databases">
        <authorList>
            <person name="Guldener U."/>
        </authorList>
    </citation>
    <scope>NUCLEOTIDE SEQUENCE</scope>
</reference>
<dbReference type="SUPFAM" id="SSF53474">
    <property type="entry name" value="alpha/beta-Hydrolases"/>
    <property type="match status" value="1"/>
</dbReference>
<dbReference type="Gene3D" id="3.40.50.1820">
    <property type="entry name" value="alpha/beta hydrolase"/>
    <property type="match status" value="1"/>
</dbReference>
<keyword evidence="4" id="KW-1185">Reference proteome</keyword>
<dbReference type="PANTHER" id="PTHR33428:SF14">
    <property type="entry name" value="CARBOXYLESTERASE TYPE B DOMAIN-CONTAINING PROTEIN"/>
    <property type="match status" value="1"/>
</dbReference>
<dbReference type="Proteomes" id="UP001187682">
    <property type="component" value="Unassembled WGS sequence"/>
</dbReference>
<dbReference type="InterPro" id="IPR029058">
    <property type="entry name" value="AB_hydrolase_fold"/>
</dbReference>
<feature type="domain" description="PET hydrolase/cutinase-like" evidence="2">
    <location>
        <begin position="103"/>
        <end position="315"/>
    </location>
</feature>
<dbReference type="EMBL" id="ONZQ02000005">
    <property type="protein sequence ID" value="SPO01990.1"/>
    <property type="molecule type" value="Genomic_DNA"/>
</dbReference>
<gene>
    <name evidence="3" type="ORF">DNG_04663</name>
</gene>
<name>A0AAE8MZ84_9PEZI</name>
<proteinExistence type="predicted"/>
<dbReference type="PANTHER" id="PTHR33428">
    <property type="entry name" value="CHLOROPHYLLASE-2, CHLOROPLASTIC"/>
    <property type="match status" value="1"/>
</dbReference>
<evidence type="ECO:0000313" key="3">
    <source>
        <dbReference type="EMBL" id="SPO01990.1"/>
    </source>
</evidence>
<evidence type="ECO:0000313" key="4">
    <source>
        <dbReference type="Proteomes" id="UP001187682"/>
    </source>
</evidence>
<evidence type="ECO:0000259" key="2">
    <source>
        <dbReference type="Pfam" id="PF12740"/>
    </source>
</evidence>
<sequence>MALRSSGNDARSFEKPCIAARSPLDRRQTFEPSPGNYPETGDDDFQGGIFGITIPDLDAFINRTGADVGYMGPESPTELGASNPGTGPYPAEMTTDPSLPDHTIYAPISAPNVTMPFIVWGNGACSTDGSLYQNFLLEIASHGYVIAADGPPGGLGDVMDGVFSRVSDMKASLDWVISGGASSYGDVDVERIAVAGQSCGGLEAMSTAYRDPRVKRILLFNIGVFQDEKRYLLDKIEIPFAWFVGGPGDLGYPSVEKDYEILKKRLPVLKANLDTGHGGTYAAENGGKFGTAAVAYLQWQFRGDARAKEVCLDPESEGSLVSENWTVESKNWC</sequence>
<dbReference type="AlphaFoldDB" id="A0AAE8MZ84"/>
<organism evidence="3 4">
    <name type="scientific">Cephalotrichum gorgonifer</name>
    <dbReference type="NCBI Taxonomy" id="2041049"/>
    <lineage>
        <taxon>Eukaryota</taxon>
        <taxon>Fungi</taxon>
        <taxon>Dikarya</taxon>
        <taxon>Ascomycota</taxon>
        <taxon>Pezizomycotina</taxon>
        <taxon>Sordariomycetes</taxon>
        <taxon>Hypocreomycetidae</taxon>
        <taxon>Microascales</taxon>
        <taxon>Microascaceae</taxon>
        <taxon>Cephalotrichum</taxon>
    </lineage>
</organism>
<accession>A0AAE8MZ84</accession>
<comment type="caution">
    <text evidence="3">The sequence shown here is derived from an EMBL/GenBank/DDBJ whole genome shotgun (WGS) entry which is preliminary data.</text>
</comment>